<dbReference type="Proteomes" id="UP001497416">
    <property type="component" value="Unassembled WGS sequence"/>
</dbReference>
<reference evidence="1 2" key="1">
    <citation type="submission" date="2024-05" db="EMBL/GenBank/DDBJ databases">
        <authorList>
            <person name="Duchaud E."/>
        </authorList>
    </citation>
    <scope>NUCLEOTIDE SEQUENCE [LARGE SCALE GENOMIC DNA]</scope>
    <source>
        <strain evidence="1">Ena-SAMPLE-TAB-13-05-2024-13:56:06:370-140302</strain>
    </source>
</reference>
<comment type="caution">
    <text evidence="1">The sequence shown here is derived from an EMBL/GenBank/DDBJ whole genome shotgun (WGS) entry which is preliminary data.</text>
</comment>
<dbReference type="RefSeq" id="WP_348711485.1">
    <property type="nucleotide sequence ID" value="NZ_CAXIXY010000004.1"/>
</dbReference>
<proteinExistence type="predicted"/>
<accession>A0ABM9NXQ7</accession>
<protein>
    <submittedName>
        <fullName evidence="1">Uncharacterized protein</fullName>
    </submittedName>
</protein>
<gene>
    <name evidence="1" type="ORF">T190607A01A_20111</name>
</gene>
<name>A0ABM9NXQ7_9FLAO</name>
<evidence type="ECO:0000313" key="1">
    <source>
        <dbReference type="EMBL" id="CAL2083294.1"/>
    </source>
</evidence>
<keyword evidence="2" id="KW-1185">Reference proteome</keyword>
<dbReference type="EMBL" id="CAXIXY010000004">
    <property type="protein sequence ID" value="CAL2083294.1"/>
    <property type="molecule type" value="Genomic_DNA"/>
</dbReference>
<sequence>MKKSILNLKGVEKLEKSGLIQINGGANEYYCWDNNGNFNSSIDVSGNGVHCVPIAVVEAEKEELFFPQDGIRM</sequence>
<organism evidence="1 2">
    <name type="scientific">Tenacibaculum platacis</name>
    <dbReference type="NCBI Taxonomy" id="3137852"/>
    <lineage>
        <taxon>Bacteria</taxon>
        <taxon>Pseudomonadati</taxon>
        <taxon>Bacteroidota</taxon>
        <taxon>Flavobacteriia</taxon>
        <taxon>Flavobacteriales</taxon>
        <taxon>Flavobacteriaceae</taxon>
        <taxon>Tenacibaculum</taxon>
    </lineage>
</organism>
<evidence type="ECO:0000313" key="2">
    <source>
        <dbReference type="Proteomes" id="UP001497416"/>
    </source>
</evidence>